<feature type="compositionally biased region" description="Basic and acidic residues" evidence="5">
    <location>
        <begin position="543"/>
        <end position="578"/>
    </location>
</feature>
<evidence type="ECO:0000256" key="6">
    <source>
        <dbReference type="SAM" id="Phobius"/>
    </source>
</evidence>
<evidence type="ECO:0000256" key="3">
    <source>
        <dbReference type="ARBA" id="ARBA00022989"/>
    </source>
</evidence>
<feature type="transmembrane region" description="Helical" evidence="6">
    <location>
        <begin position="203"/>
        <end position="225"/>
    </location>
</feature>
<reference evidence="8" key="1">
    <citation type="journal article" date="2023" name="Mol. Biol. Evol.">
        <title>Third-Generation Sequencing Reveals the Adaptive Role of the Epigenome in Three Deep-Sea Polychaetes.</title>
        <authorList>
            <person name="Perez M."/>
            <person name="Aroh O."/>
            <person name="Sun Y."/>
            <person name="Lan Y."/>
            <person name="Juniper S.K."/>
            <person name="Young C.R."/>
            <person name="Angers B."/>
            <person name="Qian P.Y."/>
        </authorList>
    </citation>
    <scope>NUCLEOTIDE SEQUENCE</scope>
    <source>
        <strain evidence="8">P08H-3</strain>
    </source>
</reference>
<feature type="transmembrane region" description="Helical" evidence="6">
    <location>
        <begin position="413"/>
        <end position="433"/>
    </location>
</feature>
<dbReference type="Pfam" id="PF07690">
    <property type="entry name" value="MFS_1"/>
    <property type="match status" value="1"/>
</dbReference>
<evidence type="ECO:0000256" key="4">
    <source>
        <dbReference type="ARBA" id="ARBA00023136"/>
    </source>
</evidence>
<dbReference type="PROSITE" id="PS50850">
    <property type="entry name" value="MFS"/>
    <property type="match status" value="1"/>
</dbReference>
<name>A0AAD9KBF9_9ANNE</name>
<evidence type="ECO:0000259" key="7">
    <source>
        <dbReference type="PROSITE" id="PS50850"/>
    </source>
</evidence>
<dbReference type="InterPro" id="IPR020846">
    <property type="entry name" value="MFS_dom"/>
</dbReference>
<keyword evidence="3 6" id="KW-1133">Transmembrane helix</keyword>
<evidence type="ECO:0000256" key="5">
    <source>
        <dbReference type="SAM" id="MobiDB-lite"/>
    </source>
</evidence>
<evidence type="ECO:0000256" key="1">
    <source>
        <dbReference type="ARBA" id="ARBA00004141"/>
    </source>
</evidence>
<sequence>MSIDQGKPVILVLLDLSAAFDTVDHNVLFSRLKDMFGLSGAVPDHRCTFPDGYSEADVPLENDIENNLVNSSCSLYINKTYTNETMSCPMGWDYFGELGSTIVTEWDLVCDDGYLSEMSQTVMIIGVMIGAMFFSMLSDTFGRKPVFLFSSWAMVVVGTVTSFVRNYYFFAVLRFLAGMLQQGIILTGFVMACELFPAKYRTFAGTAIEDCWALGMCLLALFAYLVRNWRYLQLLITLPGLLTIALFWFLPESIPWLVANNKYKEAEAILQSAAKFNGVEMPDKILDYPEESNLVDGKSEPDNTKKSVGRRLGDYCGSIYQRLRGICKPDKSAADPNVVRYTLIDVFRHRTLTKYALVMCLLWFVNSLVYYGLSLSTGVTAGDPYMNFFLSGLVEIPAYTASIFVLAKWGRRWPLCIFHIISGVALGITLFIPEKLADGTSLAPLIILFNLIGKFGITGSFGTVFLYAPEIFPTTLRNQAMGVASVGGRLGNMLAPFASYIAPHMAMASWYFVRIAVDRCRGVGADVAGNVGASPTADHRRHQQLDQDFSERDEVGQKQTRELVEMENDAKSSKSPEV</sequence>
<feature type="transmembrane region" description="Helical" evidence="6">
    <location>
        <begin position="118"/>
        <end position="137"/>
    </location>
</feature>
<keyword evidence="4 6" id="KW-0472">Membrane</keyword>
<feature type="transmembrane region" description="Helical" evidence="6">
    <location>
        <begin position="146"/>
        <end position="164"/>
    </location>
</feature>
<feature type="transmembrane region" description="Helical" evidence="6">
    <location>
        <begin position="385"/>
        <end position="406"/>
    </location>
</feature>
<evidence type="ECO:0000256" key="2">
    <source>
        <dbReference type="ARBA" id="ARBA00022692"/>
    </source>
</evidence>
<evidence type="ECO:0000313" key="9">
    <source>
        <dbReference type="Proteomes" id="UP001208570"/>
    </source>
</evidence>
<feature type="transmembrane region" description="Helical" evidence="6">
    <location>
        <begin position="170"/>
        <end position="191"/>
    </location>
</feature>
<dbReference type="GO" id="GO:0022857">
    <property type="term" value="F:transmembrane transporter activity"/>
    <property type="evidence" value="ECO:0007669"/>
    <property type="project" value="InterPro"/>
</dbReference>
<feature type="transmembrane region" description="Helical" evidence="6">
    <location>
        <begin position="445"/>
        <end position="468"/>
    </location>
</feature>
<dbReference type="GO" id="GO:0016020">
    <property type="term" value="C:membrane"/>
    <property type="evidence" value="ECO:0007669"/>
    <property type="project" value="UniProtKB-SubCell"/>
</dbReference>
<comment type="caution">
    <text evidence="8">The sequence shown here is derived from an EMBL/GenBank/DDBJ whole genome shotgun (WGS) entry which is preliminary data.</text>
</comment>
<dbReference type="AlphaFoldDB" id="A0AAD9KBF9"/>
<feature type="transmembrane region" description="Helical" evidence="6">
    <location>
        <begin position="355"/>
        <end position="373"/>
    </location>
</feature>
<evidence type="ECO:0000313" key="8">
    <source>
        <dbReference type="EMBL" id="KAK2168237.1"/>
    </source>
</evidence>
<dbReference type="Proteomes" id="UP001208570">
    <property type="component" value="Unassembled WGS sequence"/>
</dbReference>
<keyword evidence="2 6" id="KW-0812">Transmembrane</keyword>
<gene>
    <name evidence="8" type="ORF">LSH36_19g08010</name>
</gene>
<dbReference type="Gene3D" id="1.20.1250.20">
    <property type="entry name" value="MFS general substrate transporter like domains"/>
    <property type="match status" value="1"/>
</dbReference>
<organism evidence="8 9">
    <name type="scientific">Paralvinella palmiformis</name>
    <dbReference type="NCBI Taxonomy" id="53620"/>
    <lineage>
        <taxon>Eukaryota</taxon>
        <taxon>Metazoa</taxon>
        <taxon>Spiralia</taxon>
        <taxon>Lophotrochozoa</taxon>
        <taxon>Annelida</taxon>
        <taxon>Polychaeta</taxon>
        <taxon>Sedentaria</taxon>
        <taxon>Canalipalpata</taxon>
        <taxon>Terebellida</taxon>
        <taxon>Terebelliformia</taxon>
        <taxon>Alvinellidae</taxon>
        <taxon>Paralvinella</taxon>
    </lineage>
</organism>
<dbReference type="PANTHER" id="PTHR24064">
    <property type="entry name" value="SOLUTE CARRIER FAMILY 22 MEMBER"/>
    <property type="match status" value="1"/>
</dbReference>
<feature type="region of interest" description="Disordered" evidence="5">
    <location>
        <begin position="531"/>
        <end position="578"/>
    </location>
</feature>
<dbReference type="InterPro" id="IPR036259">
    <property type="entry name" value="MFS_trans_sf"/>
</dbReference>
<accession>A0AAD9KBF9</accession>
<feature type="domain" description="Major facilitator superfamily (MFS) profile" evidence="7">
    <location>
        <begin position="10"/>
        <end position="578"/>
    </location>
</feature>
<protein>
    <recommendedName>
        <fullName evidence="7">Major facilitator superfamily (MFS) profile domain-containing protein</fullName>
    </recommendedName>
</protein>
<comment type="subcellular location">
    <subcellularLocation>
        <location evidence="1">Membrane</location>
        <topology evidence="1">Multi-pass membrane protein</topology>
    </subcellularLocation>
</comment>
<dbReference type="SUPFAM" id="SSF103473">
    <property type="entry name" value="MFS general substrate transporter"/>
    <property type="match status" value="1"/>
</dbReference>
<dbReference type="InterPro" id="IPR011701">
    <property type="entry name" value="MFS"/>
</dbReference>
<keyword evidence="9" id="KW-1185">Reference proteome</keyword>
<feature type="transmembrane region" description="Helical" evidence="6">
    <location>
        <begin position="231"/>
        <end position="250"/>
    </location>
</feature>
<dbReference type="CDD" id="cd17317">
    <property type="entry name" value="MFS_SLC22"/>
    <property type="match status" value="1"/>
</dbReference>
<proteinExistence type="predicted"/>
<dbReference type="EMBL" id="JAODUP010000019">
    <property type="protein sequence ID" value="KAK2168237.1"/>
    <property type="molecule type" value="Genomic_DNA"/>
</dbReference>